<evidence type="ECO:0000313" key="2">
    <source>
        <dbReference type="EMBL" id="CAL6065086.1"/>
    </source>
</evidence>
<reference evidence="2 3" key="2">
    <citation type="submission" date="2024-07" db="EMBL/GenBank/DDBJ databases">
        <authorList>
            <person name="Akdeniz Z."/>
        </authorList>
    </citation>
    <scope>NUCLEOTIDE SEQUENCE [LARGE SCALE GENOMIC DNA]</scope>
</reference>
<proteinExistence type="predicted"/>
<dbReference type="Proteomes" id="UP001642409">
    <property type="component" value="Unassembled WGS sequence"/>
</dbReference>
<protein>
    <submittedName>
        <fullName evidence="1">SANT/Myb domain</fullName>
    </submittedName>
    <submittedName>
        <fullName evidence="2">SANT/Myb_domain</fullName>
    </submittedName>
</protein>
<sequence>MKNQVNTLLNMFENLLQTEPQQVLFEVMMLPDNMYTYLFAQVSAQMNVAVSELKCQFSEVVNEKFHIKFQHCTTPSHDSCLKQKTVKQQYEEQKLKFAQKLGQVLAENNVLATVTDHKQLCSQVDSCIQECGQKKFWKSMQSRMPDKTVKQVRDYYHRSFQQVLYNCQISYEDKQVLQKLMAARPQERPTDIATHFLEICSNEIKNYNRRNIVVYIVNARRQ</sequence>
<evidence type="ECO:0000313" key="1">
    <source>
        <dbReference type="EMBL" id="CAI9946023.1"/>
    </source>
</evidence>
<accession>A0AA86PYA2</accession>
<dbReference type="EMBL" id="CATOUU010000755">
    <property type="protein sequence ID" value="CAI9946023.1"/>
    <property type="molecule type" value="Genomic_DNA"/>
</dbReference>
<dbReference type="AlphaFoldDB" id="A0AA86PYA2"/>
<dbReference type="EMBL" id="CAXDID020000253">
    <property type="protein sequence ID" value="CAL6065086.1"/>
    <property type="molecule type" value="Genomic_DNA"/>
</dbReference>
<reference evidence="1" key="1">
    <citation type="submission" date="2023-06" db="EMBL/GenBank/DDBJ databases">
        <authorList>
            <person name="Kurt Z."/>
        </authorList>
    </citation>
    <scope>NUCLEOTIDE SEQUENCE</scope>
</reference>
<keyword evidence="3" id="KW-1185">Reference proteome</keyword>
<name>A0AA86PYA2_9EUKA</name>
<organism evidence="1">
    <name type="scientific">Hexamita inflata</name>
    <dbReference type="NCBI Taxonomy" id="28002"/>
    <lineage>
        <taxon>Eukaryota</taxon>
        <taxon>Metamonada</taxon>
        <taxon>Diplomonadida</taxon>
        <taxon>Hexamitidae</taxon>
        <taxon>Hexamitinae</taxon>
        <taxon>Hexamita</taxon>
    </lineage>
</organism>
<gene>
    <name evidence="1" type="ORF">HINF_LOCUS33668</name>
    <name evidence="2" type="ORF">HINF_LOCUS51671</name>
</gene>
<dbReference type="InterPro" id="IPR001005">
    <property type="entry name" value="SANT/Myb"/>
</dbReference>
<comment type="caution">
    <text evidence="1">The sequence shown here is derived from an EMBL/GenBank/DDBJ whole genome shotgun (WGS) entry which is preliminary data.</text>
</comment>
<evidence type="ECO:0000313" key="3">
    <source>
        <dbReference type="Proteomes" id="UP001642409"/>
    </source>
</evidence>
<dbReference type="CDD" id="cd00167">
    <property type="entry name" value="SANT"/>
    <property type="match status" value="1"/>
</dbReference>